<reference evidence="3" key="1">
    <citation type="submission" date="2022-11" db="UniProtKB">
        <authorList>
            <consortium name="WormBaseParasite"/>
        </authorList>
    </citation>
    <scope>IDENTIFICATION</scope>
</reference>
<proteinExistence type="predicted"/>
<organism evidence="2 3">
    <name type="scientific">Panagrolaimus superbus</name>
    <dbReference type="NCBI Taxonomy" id="310955"/>
    <lineage>
        <taxon>Eukaryota</taxon>
        <taxon>Metazoa</taxon>
        <taxon>Ecdysozoa</taxon>
        <taxon>Nematoda</taxon>
        <taxon>Chromadorea</taxon>
        <taxon>Rhabditida</taxon>
        <taxon>Tylenchina</taxon>
        <taxon>Panagrolaimomorpha</taxon>
        <taxon>Panagrolaimoidea</taxon>
        <taxon>Panagrolaimidae</taxon>
        <taxon>Panagrolaimus</taxon>
    </lineage>
</organism>
<evidence type="ECO:0000313" key="3">
    <source>
        <dbReference type="WBParaSite" id="PSU_v2.g21548.t1"/>
    </source>
</evidence>
<dbReference type="SMART" id="SM00540">
    <property type="entry name" value="LEM"/>
    <property type="match status" value="1"/>
</dbReference>
<dbReference type="InterPro" id="IPR011015">
    <property type="entry name" value="LEM/LEM-like_dom_sf"/>
</dbReference>
<dbReference type="Pfam" id="PF03020">
    <property type="entry name" value="LEM"/>
    <property type="match status" value="1"/>
</dbReference>
<evidence type="ECO:0000313" key="2">
    <source>
        <dbReference type="Proteomes" id="UP000887577"/>
    </source>
</evidence>
<dbReference type="InterPro" id="IPR003887">
    <property type="entry name" value="LEM_dom"/>
</dbReference>
<protein>
    <submittedName>
        <fullName evidence="3">LEM domain-containing protein</fullName>
    </submittedName>
</protein>
<dbReference type="Proteomes" id="UP000887577">
    <property type="component" value="Unplaced"/>
</dbReference>
<accession>A0A914YVL0</accession>
<sequence length="90" mass="10547">MEIEDISNIVLDDDEASFEVVEEEEKSIELPEDIKNLQIIELRERLIKAGFPPGPVTITTQSMYKKKLFIQEMKNFKEYGVRENLLPFEN</sequence>
<dbReference type="CDD" id="cd12934">
    <property type="entry name" value="LEM"/>
    <property type="match status" value="1"/>
</dbReference>
<dbReference type="SUPFAM" id="SSF63451">
    <property type="entry name" value="LEM domain"/>
    <property type="match status" value="1"/>
</dbReference>
<keyword evidence="2" id="KW-1185">Reference proteome</keyword>
<dbReference type="Gene3D" id="1.10.720.40">
    <property type="match status" value="1"/>
</dbReference>
<dbReference type="WBParaSite" id="PSU_v2.g21548.t1">
    <property type="protein sequence ID" value="PSU_v2.g21548.t1"/>
    <property type="gene ID" value="PSU_v2.g21548"/>
</dbReference>
<dbReference type="AlphaFoldDB" id="A0A914YVL0"/>
<dbReference type="PROSITE" id="PS50954">
    <property type="entry name" value="LEM"/>
    <property type="match status" value="1"/>
</dbReference>
<feature type="domain" description="LEM" evidence="1">
    <location>
        <begin position="31"/>
        <end position="75"/>
    </location>
</feature>
<name>A0A914YVL0_9BILA</name>
<evidence type="ECO:0000259" key="1">
    <source>
        <dbReference type="PROSITE" id="PS50954"/>
    </source>
</evidence>